<feature type="non-terminal residue" evidence="2">
    <location>
        <position position="1"/>
    </location>
</feature>
<reference evidence="2" key="1">
    <citation type="submission" date="2021-02" db="EMBL/GenBank/DDBJ databases">
        <authorList>
            <person name="Dougan E. K."/>
            <person name="Rhodes N."/>
            <person name="Thang M."/>
            <person name="Chan C."/>
        </authorList>
    </citation>
    <scope>NUCLEOTIDE SEQUENCE</scope>
</reference>
<feature type="compositionally biased region" description="Basic and acidic residues" evidence="1">
    <location>
        <begin position="108"/>
        <end position="123"/>
    </location>
</feature>
<feature type="non-terminal residue" evidence="2">
    <location>
        <position position="219"/>
    </location>
</feature>
<sequence>SRSSPAFREAKRPASAGGVGARLVGQLMEFGEKAGLRFISCKELPEHMIGKDVFVLPSAVEHCRDWAAGTQVSFHLLEQKGTGKPQADQLKLLGGASSSGAGRRTVLRRTDRGDKADSKGDDEKTLEKAAWSVWRNSGSDDPRLEEYIELNSLDPIAKKALRHCSSELQAVVIEKGMSIQENGDMQQKSASHVVMARVKIEKAKIMDRIKNGELVVPPP</sequence>
<protein>
    <submittedName>
        <fullName evidence="2">Uncharacterized protein</fullName>
    </submittedName>
</protein>
<feature type="region of interest" description="Disordered" evidence="1">
    <location>
        <begin position="92"/>
        <end position="123"/>
    </location>
</feature>
<organism evidence="2 3">
    <name type="scientific">Polarella glacialis</name>
    <name type="common">Dinoflagellate</name>
    <dbReference type="NCBI Taxonomy" id="89957"/>
    <lineage>
        <taxon>Eukaryota</taxon>
        <taxon>Sar</taxon>
        <taxon>Alveolata</taxon>
        <taxon>Dinophyceae</taxon>
        <taxon>Suessiales</taxon>
        <taxon>Suessiaceae</taxon>
        <taxon>Polarella</taxon>
    </lineage>
</organism>
<evidence type="ECO:0000313" key="2">
    <source>
        <dbReference type="EMBL" id="CAE8606720.1"/>
    </source>
</evidence>
<dbReference type="Proteomes" id="UP000654075">
    <property type="component" value="Unassembled WGS sequence"/>
</dbReference>
<gene>
    <name evidence="2" type="ORF">PGLA1383_LOCUS24695</name>
</gene>
<proteinExistence type="predicted"/>
<evidence type="ECO:0000256" key="1">
    <source>
        <dbReference type="SAM" id="MobiDB-lite"/>
    </source>
</evidence>
<dbReference type="EMBL" id="CAJNNV010019734">
    <property type="protein sequence ID" value="CAE8606720.1"/>
    <property type="molecule type" value="Genomic_DNA"/>
</dbReference>
<evidence type="ECO:0000313" key="3">
    <source>
        <dbReference type="Proteomes" id="UP000654075"/>
    </source>
</evidence>
<dbReference type="AlphaFoldDB" id="A0A813F8U6"/>
<name>A0A813F8U6_POLGL</name>
<keyword evidence="3" id="KW-1185">Reference proteome</keyword>
<accession>A0A813F8U6</accession>
<comment type="caution">
    <text evidence="2">The sequence shown here is derived from an EMBL/GenBank/DDBJ whole genome shotgun (WGS) entry which is preliminary data.</text>
</comment>